<reference evidence="5 6" key="1">
    <citation type="submission" date="2019-01" db="EMBL/GenBank/DDBJ databases">
        <authorList>
            <person name="Chen W.-M."/>
        </authorList>
    </citation>
    <scope>NUCLEOTIDE SEQUENCE [LARGE SCALE GENOMIC DNA]</scope>
    <source>
        <strain evidence="5 6">CCP-7</strain>
    </source>
</reference>
<dbReference type="GO" id="GO:0003700">
    <property type="term" value="F:DNA-binding transcription factor activity"/>
    <property type="evidence" value="ECO:0007669"/>
    <property type="project" value="InterPro"/>
</dbReference>
<evidence type="ECO:0000256" key="3">
    <source>
        <dbReference type="ARBA" id="ARBA00023163"/>
    </source>
</evidence>
<dbReference type="GO" id="GO:0043565">
    <property type="term" value="F:sequence-specific DNA binding"/>
    <property type="evidence" value="ECO:0007669"/>
    <property type="project" value="InterPro"/>
</dbReference>
<keyword evidence="6" id="KW-1185">Reference proteome</keyword>
<comment type="caution">
    <text evidence="5">The sequence shown here is derived from an EMBL/GenBank/DDBJ whole genome shotgun (WGS) entry which is preliminary data.</text>
</comment>
<dbReference type="RefSeq" id="WP_127744964.1">
    <property type="nucleotide sequence ID" value="NZ_SACN01000002.1"/>
</dbReference>
<dbReference type="Gene3D" id="1.10.10.60">
    <property type="entry name" value="Homeodomain-like"/>
    <property type="match status" value="2"/>
</dbReference>
<evidence type="ECO:0000259" key="4">
    <source>
        <dbReference type="PROSITE" id="PS01124"/>
    </source>
</evidence>
<gene>
    <name evidence="5" type="ORF">EOD43_15560</name>
</gene>
<keyword evidence="2" id="KW-0238">DNA-binding</keyword>
<dbReference type="EMBL" id="SACN01000002">
    <property type="protein sequence ID" value="RVT90949.1"/>
    <property type="molecule type" value="Genomic_DNA"/>
</dbReference>
<dbReference type="InterPro" id="IPR009057">
    <property type="entry name" value="Homeodomain-like_sf"/>
</dbReference>
<feature type="domain" description="HTH araC/xylS-type" evidence="4">
    <location>
        <begin position="199"/>
        <end position="297"/>
    </location>
</feature>
<dbReference type="PANTHER" id="PTHR46796">
    <property type="entry name" value="HTH-TYPE TRANSCRIPTIONAL ACTIVATOR RHAS-RELATED"/>
    <property type="match status" value="1"/>
</dbReference>
<sequence>MASLLAFGEQKFPSAGLLNSSSGRGWRGIAAELRSHPACDIPAICPDQMEITLAVRGTPNAVVERRGNGTFQRTVARTGTLWLCPIGVQEDSIRITNPLDQVMHLYLPSEQFALASEALSQPVTPEDIFYLAGVEDELVRQIGYRVVDELASESAAGSLLIEHLSLSLIAHLVGRYSAQARTHDDQRTSRGALDRRRLDRVLAFIEDNIEADMSLAQLAEVACLSRHHFVRAFGEATGLPPSRYLSRRRLERAKQLLRGSDLSLADIAFACRFSSQATFTRAFGRHAGMSPGDFRKANA</sequence>
<evidence type="ECO:0000313" key="6">
    <source>
        <dbReference type="Proteomes" id="UP000282971"/>
    </source>
</evidence>
<dbReference type="InterPro" id="IPR018062">
    <property type="entry name" value="HTH_AraC-typ_CS"/>
</dbReference>
<dbReference type="PANTHER" id="PTHR46796:SF6">
    <property type="entry name" value="ARAC SUBFAMILY"/>
    <property type="match status" value="1"/>
</dbReference>
<name>A0A437LZU0_9SPHN</name>
<dbReference type="InterPro" id="IPR050204">
    <property type="entry name" value="AraC_XylS_family_regulators"/>
</dbReference>
<accession>A0A437LZU0</accession>
<dbReference type="InterPro" id="IPR018060">
    <property type="entry name" value="HTH_AraC"/>
</dbReference>
<evidence type="ECO:0000256" key="1">
    <source>
        <dbReference type="ARBA" id="ARBA00023015"/>
    </source>
</evidence>
<dbReference type="PROSITE" id="PS01124">
    <property type="entry name" value="HTH_ARAC_FAMILY_2"/>
    <property type="match status" value="1"/>
</dbReference>
<dbReference type="AlphaFoldDB" id="A0A437LZU0"/>
<organism evidence="5 6">
    <name type="scientific">Sphingomonas crocodyli</name>
    <dbReference type="NCBI Taxonomy" id="1979270"/>
    <lineage>
        <taxon>Bacteria</taxon>
        <taxon>Pseudomonadati</taxon>
        <taxon>Pseudomonadota</taxon>
        <taxon>Alphaproteobacteria</taxon>
        <taxon>Sphingomonadales</taxon>
        <taxon>Sphingomonadaceae</taxon>
        <taxon>Sphingomonas</taxon>
    </lineage>
</organism>
<evidence type="ECO:0000313" key="5">
    <source>
        <dbReference type="EMBL" id="RVT90949.1"/>
    </source>
</evidence>
<keyword evidence="1" id="KW-0805">Transcription regulation</keyword>
<dbReference type="OrthoDB" id="110167at2"/>
<dbReference type="Proteomes" id="UP000282971">
    <property type="component" value="Unassembled WGS sequence"/>
</dbReference>
<proteinExistence type="predicted"/>
<protein>
    <submittedName>
        <fullName evidence="5">AraC family transcriptional regulator</fullName>
    </submittedName>
</protein>
<dbReference type="SUPFAM" id="SSF46689">
    <property type="entry name" value="Homeodomain-like"/>
    <property type="match status" value="2"/>
</dbReference>
<evidence type="ECO:0000256" key="2">
    <source>
        <dbReference type="ARBA" id="ARBA00023125"/>
    </source>
</evidence>
<keyword evidence="3" id="KW-0804">Transcription</keyword>
<dbReference type="PROSITE" id="PS00041">
    <property type="entry name" value="HTH_ARAC_FAMILY_1"/>
    <property type="match status" value="1"/>
</dbReference>
<dbReference type="SMART" id="SM00342">
    <property type="entry name" value="HTH_ARAC"/>
    <property type="match status" value="1"/>
</dbReference>
<dbReference type="Pfam" id="PF12833">
    <property type="entry name" value="HTH_18"/>
    <property type="match status" value="1"/>
</dbReference>